<keyword evidence="6 9" id="KW-0648">Protein biosynthesis</keyword>
<dbReference type="PROSITE" id="PS50889">
    <property type="entry name" value="S4"/>
    <property type="match status" value="1"/>
</dbReference>
<evidence type="ECO:0000256" key="1">
    <source>
        <dbReference type="ARBA" id="ARBA00022490"/>
    </source>
</evidence>
<dbReference type="Proteomes" id="UP000663859">
    <property type="component" value="Unassembled WGS sequence"/>
</dbReference>
<evidence type="ECO:0000313" key="13">
    <source>
        <dbReference type="Proteomes" id="UP000663859"/>
    </source>
</evidence>
<dbReference type="PRINTS" id="PR01040">
    <property type="entry name" value="TRNASYNTHTYR"/>
</dbReference>
<evidence type="ECO:0000313" key="12">
    <source>
        <dbReference type="EMBL" id="CAF0702523.1"/>
    </source>
</evidence>
<keyword evidence="1 9" id="KW-0963">Cytoplasm</keyword>
<dbReference type="GO" id="GO:0005829">
    <property type="term" value="C:cytosol"/>
    <property type="evidence" value="ECO:0007669"/>
    <property type="project" value="TreeGrafter"/>
</dbReference>
<dbReference type="Pfam" id="PF00579">
    <property type="entry name" value="tRNA-synt_1b"/>
    <property type="match status" value="1"/>
</dbReference>
<keyword evidence="13" id="KW-1185">Reference proteome</keyword>
<dbReference type="EC" id="6.1.1.1" evidence="9"/>
<keyword evidence="3 9" id="KW-0547">Nucleotide-binding</keyword>
<sequence>MVSNRQQGDPAGENLDFSLARLIQGSEAVITLEELQAKLRKGRPLRVKFGVDPTSADIHLGHAVPLFKLRQWQEAGHVVVLIVGDFTARIGDPTGRNSTRPELALEEIQANARTYQEQAFRILRPDRTEVLWNGTWFEKMSAGEFLALQKRVTATRLLQRREFQERRDRGEPIGLHELVYPLLQAWDSVVVQADVELGGSDQLFNLLLGRELQAQVGQEPQVVQTVSLLEGLDGTRKMSKSFGNTIGITESPQEIFGKVMSISDELMLRWYQVLLGTQPEPGVHPMEAKKRLAQWIIERVHDPEAAQKARESFERVFSRREFPEDAPEMVVESPQIPLVRLLHTVGAASSLSEARRLVAQGAVSLDGEKCSDPNKVVDCSKGIWLRCGKRFFAKIRTLPRG</sequence>
<dbReference type="GO" id="GO:0005524">
    <property type="term" value="F:ATP binding"/>
    <property type="evidence" value="ECO:0007669"/>
    <property type="project" value="UniProtKB-UniRule"/>
</dbReference>
<evidence type="ECO:0000256" key="6">
    <source>
        <dbReference type="ARBA" id="ARBA00022917"/>
    </source>
</evidence>
<evidence type="ECO:0000256" key="4">
    <source>
        <dbReference type="ARBA" id="ARBA00022840"/>
    </source>
</evidence>
<protein>
    <recommendedName>
        <fullName evidence="9">Tyrosine--tRNA ligase</fullName>
        <ecNumber evidence="9">6.1.1.1</ecNumber>
    </recommendedName>
    <alternativeName>
        <fullName evidence="9">Tyrosyl-tRNA synthetase</fullName>
        <shortName evidence="9">TyrRS</shortName>
    </alternativeName>
</protein>
<evidence type="ECO:0000259" key="11">
    <source>
        <dbReference type="Pfam" id="PF22421"/>
    </source>
</evidence>
<feature type="domain" description="Tyrosine--tRNA ligase SYY-like C-terminal" evidence="11">
    <location>
        <begin position="324"/>
        <end position="380"/>
    </location>
</feature>
<comment type="subcellular location">
    <subcellularLocation>
        <location evidence="9">Cytoplasm</location>
    </subcellularLocation>
</comment>
<evidence type="ECO:0000256" key="2">
    <source>
        <dbReference type="ARBA" id="ARBA00022598"/>
    </source>
</evidence>
<dbReference type="Gene3D" id="3.10.290.10">
    <property type="entry name" value="RNA-binding S4 domain"/>
    <property type="match status" value="1"/>
</dbReference>
<dbReference type="InterPro" id="IPR014729">
    <property type="entry name" value="Rossmann-like_a/b/a_fold"/>
</dbReference>
<dbReference type="Gene3D" id="3.40.50.620">
    <property type="entry name" value="HUPs"/>
    <property type="match status" value="1"/>
</dbReference>
<dbReference type="InterPro" id="IPR036986">
    <property type="entry name" value="S4_RNA-bd_sf"/>
</dbReference>
<dbReference type="Pfam" id="PF22421">
    <property type="entry name" value="SYY_C-terminal"/>
    <property type="match status" value="1"/>
</dbReference>
<dbReference type="GO" id="GO:0003723">
    <property type="term" value="F:RNA binding"/>
    <property type="evidence" value="ECO:0007669"/>
    <property type="project" value="UniProtKB-KW"/>
</dbReference>
<dbReference type="InterPro" id="IPR001412">
    <property type="entry name" value="aa-tRNA-synth_I_CS"/>
</dbReference>
<proteinExistence type="inferred from homology"/>
<reference evidence="12" key="1">
    <citation type="submission" date="2021-02" db="EMBL/GenBank/DDBJ databases">
        <authorList>
            <person name="Cremers G."/>
            <person name="Picone N."/>
        </authorList>
    </citation>
    <scope>NUCLEOTIDE SEQUENCE</scope>
    <source>
        <strain evidence="12">PQ17</strain>
    </source>
</reference>
<feature type="short sequence motif" description="'HIGH' region" evidence="9">
    <location>
        <begin position="53"/>
        <end position="62"/>
    </location>
</feature>
<dbReference type="SUPFAM" id="SSF52374">
    <property type="entry name" value="Nucleotidylyl transferase"/>
    <property type="match status" value="1"/>
</dbReference>
<evidence type="ECO:0000256" key="3">
    <source>
        <dbReference type="ARBA" id="ARBA00022741"/>
    </source>
</evidence>
<dbReference type="Gene3D" id="1.10.240.10">
    <property type="entry name" value="Tyrosyl-Transfer RNA Synthetase"/>
    <property type="match status" value="1"/>
</dbReference>
<dbReference type="AlphaFoldDB" id="A0A8J2BLC8"/>
<keyword evidence="5 10" id="KW-0694">RNA-binding</keyword>
<dbReference type="PANTHER" id="PTHR11766">
    <property type="entry name" value="TYROSYL-TRNA SYNTHETASE"/>
    <property type="match status" value="1"/>
</dbReference>
<dbReference type="InterPro" id="IPR002307">
    <property type="entry name" value="Tyr-tRNA-ligase"/>
</dbReference>
<organism evidence="12 13">
    <name type="scientific">Candidatus Methylacidithermus pantelleriae</name>
    <dbReference type="NCBI Taxonomy" id="2744239"/>
    <lineage>
        <taxon>Bacteria</taxon>
        <taxon>Pseudomonadati</taxon>
        <taxon>Verrucomicrobiota</taxon>
        <taxon>Methylacidiphilae</taxon>
        <taxon>Methylacidiphilales</taxon>
        <taxon>Methylacidiphilaceae</taxon>
        <taxon>Candidatus Methylacidithermus</taxon>
    </lineage>
</organism>
<dbReference type="GO" id="GO:0004831">
    <property type="term" value="F:tyrosine-tRNA ligase activity"/>
    <property type="evidence" value="ECO:0007669"/>
    <property type="project" value="UniProtKB-UniRule"/>
</dbReference>
<accession>A0A8J2BLC8</accession>
<comment type="caution">
    <text evidence="12">The sequence shown here is derived from an EMBL/GenBank/DDBJ whole genome shotgun (WGS) entry which is preliminary data.</text>
</comment>
<comment type="function">
    <text evidence="9">Catalyzes the attachment of tyrosine to tRNA(Tyr) in a two-step reaction: tyrosine is first activated by ATP to form Tyr-AMP and then transferred to the acceptor end of tRNA(Tyr).</text>
</comment>
<keyword evidence="7 9" id="KW-0030">Aminoacyl-tRNA synthetase</keyword>
<dbReference type="InterPro" id="IPR024108">
    <property type="entry name" value="Tyr-tRNA-ligase_bac_2"/>
</dbReference>
<evidence type="ECO:0000256" key="9">
    <source>
        <dbReference type="HAMAP-Rule" id="MF_02007"/>
    </source>
</evidence>
<dbReference type="HAMAP" id="MF_02007">
    <property type="entry name" value="Tyr_tRNA_synth_type2"/>
    <property type="match status" value="1"/>
</dbReference>
<name>A0A8J2BLC8_9BACT</name>
<comment type="catalytic activity">
    <reaction evidence="8 9">
        <text>tRNA(Tyr) + L-tyrosine + ATP = L-tyrosyl-tRNA(Tyr) + AMP + diphosphate + H(+)</text>
        <dbReference type="Rhea" id="RHEA:10220"/>
        <dbReference type="Rhea" id="RHEA-COMP:9706"/>
        <dbReference type="Rhea" id="RHEA-COMP:9707"/>
        <dbReference type="ChEBI" id="CHEBI:15378"/>
        <dbReference type="ChEBI" id="CHEBI:30616"/>
        <dbReference type="ChEBI" id="CHEBI:33019"/>
        <dbReference type="ChEBI" id="CHEBI:58315"/>
        <dbReference type="ChEBI" id="CHEBI:78442"/>
        <dbReference type="ChEBI" id="CHEBI:78536"/>
        <dbReference type="ChEBI" id="CHEBI:456215"/>
        <dbReference type="EC" id="6.1.1.1"/>
    </reaction>
</comment>
<dbReference type="GO" id="GO:0006437">
    <property type="term" value="P:tyrosyl-tRNA aminoacylation"/>
    <property type="evidence" value="ECO:0007669"/>
    <property type="project" value="UniProtKB-UniRule"/>
</dbReference>
<dbReference type="PROSITE" id="PS00178">
    <property type="entry name" value="AA_TRNA_LIGASE_I"/>
    <property type="match status" value="1"/>
</dbReference>
<evidence type="ECO:0000256" key="5">
    <source>
        <dbReference type="ARBA" id="ARBA00022884"/>
    </source>
</evidence>
<dbReference type="EMBL" id="CAJNOB010000045">
    <property type="protein sequence ID" value="CAF0702523.1"/>
    <property type="molecule type" value="Genomic_DNA"/>
</dbReference>
<feature type="binding site" evidence="9">
    <location>
        <position position="240"/>
    </location>
    <ligand>
        <name>ATP</name>
        <dbReference type="ChEBI" id="CHEBI:30616"/>
    </ligand>
</feature>
<dbReference type="PANTHER" id="PTHR11766:SF1">
    <property type="entry name" value="TYROSINE--TRNA LIGASE"/>
    <property type="match status" value="1"/>
</dbReference>
<dbReference type="InterPro" id="IPR002305">
    <property type="entry name" value="aa-tRNA-synth_Ic"/>
</dbReference>
<keyword evidence="2 9" id="KW-0436">Ligase</keyword>
<evidence type="ECO:0000256" key="7">
    <source>
        <dbReference type="ARBA" id="ARBA00023146"/>
    </source>
</evidence>
<gene>
    <name evidence="9 12" type="primary">tyrS</name>
    <name evidence="12" type="ORF">MPNT_50103</name>
</gene>
<comment type="subunit">
    <text evidence="9">Homodimer.</text>
</comment>
<keyword evidence="4 9" id="KW-0067">ATP-binding</keyword>
<dbReference type="InterPro" id="IPR054608">
    <property type="entry name" value="SYY-like_C"/>
</dbReference>
<comment type="similarity">
    <text evidence="9">Belongs to the class-I aminoacyl-tRNA synthetase family. TyrS type 2 subfamily.</text>
</comment>
<dbReference type="InterPro" id="IPR024088">
    <property type="entry name" value="Tyr-tRNA-ligase_bac-type"/>
</dbReference>
<evidence type="ECO:0000256" key="10">
    <source>
        <dbReference type="PROSITE-ProRule" id="PRU00182"/>
    </source>
</evidence>
<feature type="short sequence motif" description="'KMSKS' region" evidence="9">
    <location>
        <begin position="237"/>
        <end position="241"/>
    </location>
</feature>
<dbReference type="CDD" id="cd00805">
    <property type="entry name" value="TyrRS_core"/>
    <property type="match status" value="1"/>
</dbReference>
<dbReference type="SUPFAM" id="SSF55174">
    <property type="entry name" value="Alpha-L RNA-binding motif"/>
    <property type="match status" value="1"/>
</dbReference>
<dbReference type="RefSeq" id="WP_174582333.1">
    <property type="nucleotide sequence ID" value="NZ_CAJNOB010000045.1"/>
</dbReference>
<dbReference type="NCBIfam" id="TIGR00234">
    <property type="entry name" value="tyrS"/>
    <property type="match status" value="1"/>
</dbReference>
<evidence type="ECO:0000256" key="8">
    <source>
        <dbReference type="ARBA" id="ARBA00048248"/>
    </source>
</evidence>
<dbReference type="CDD" id="cd00165">
    <property type="entry name" value="S4"/>
    <property type="match status" value="1"/>
</dbReference>